<keyword evidence="3" id="KW-0378">Hydrolase</keyword>
<sequence length="93" mass="11055">MEKNKHIFYVLECRDHSYYAGYTNDLEKRIKLHNEGKGAKYTRGRGPVKLVHFETYPMKTEAMRAEYRFKQLSRKQKEKIIGKENADVATEKL</sequence>
<dbReference type="PANTHER" id="PTHR34477:SF1">
    <property type="entry name" value="UPF0213 PROTEIN YHBQ"/>
    <property type="match status" value="1"/>
</dbReference>
<evidence type="ECO:0000259" key="2">
    <source>
        <dbReference type="PROSITE" id="PS50164"/>
    </source>
</evidence>
<dbReference type="GO" id="GO:0004519">
    <property type="term" value="F:endonuclease activity"/>
    <property type="evidence" value="ECO:0007669"/>
    <property type="project" value="UniProtKB-KW"/>
</dbReference>
<dbReference type="STRING" id="1679170.AC625_00125"/>
<name>A0A0K9GN91_9BACI</name>
<keyword evidence="4" id="KW-1185">Reference proteome</keyword>
<dbReference type="InterPro" id="IPR035901">
    <property type="entry name" value="GIY-YIG_endonuc_sf"/>
</dbReference>
<keyword evidence="3" id="KW-0255">Endonuclease</keyword>
<dbReference type="EMBL" id="LFZW01000001">
    <property type="protein sequence ID" value="KMY48144.1"/>
    <property type="molecule type" value="Genomic_DNA"/>
</dbReference>
<dbReference type="CDD" id="cd10456">
    <property type="entry name" value="GIY-YIG_UPF0213"/>
    <property type="match status" value="1"/>
</dbReference>
<dbReference type="PANTHER" id="PTHR34477">
    <property type="entry name" value="UPF0213 PROTEIN YHBQ"/>
    <property type="match status" value="1"/>
</dbReference>
<dbReference type="Pfam" id="PF01541">
    <property type="entry name" value="GIY-YIG"/>
    <property type="match status" value="1"/>
</dbReference>
<dbReference type="InterPro" id="IPR050190">
    <property type="entry name" value="UPF0213_domain"/>
</dbReference>
<dbReference type="AlphaFoldDB" id="A0A0K9GN91"/>
<evidence type="ECO:0000313" key="4">
    <source>
        <dbReference type="Proteomes" id="UP000037146"/>
    </source>
</evidence>
<accession>A0A0K9GN91</accession>
<dbReference type="SUPFAM" id="SSF82771">
    <property type="entry name" value="GIY-YIG endonuclease"/>
    <property type="match status" value="1"/>
</dbReference>
<organism evidence="3 4">
    <name type="scientific">Peribacillus loiseleuriae</name>
    <dbReference type="NCBI Taxonomy" id="1679170"/>
    <lineage>
        <taxon>Bacteria</taxon>
        <taxon>Bacillati</taxon>
        <taxon>Bacillota</taxon>
        <taxon>Bacilli</taxon>
        <taxon>Bacillales</taxon>
        <taxon>Bacillaceae</taxon>
        <taxon>Peribacillus</taxon>
    </lineage>
</organism>
<evidence type="ECO:0000313" key="3">
    <source>
        <dbReference type="EMBL" id="KMY48144.1"/>
    </source>
</evidence>
<dbReference type="Gene3D" id="3.40.1440.10">
    <property type="entry name" value="GIY-YIG endonuclease"/>
    <property type="match status" value="1"/>
</dbReference>
<evidence type="ECO:0000256" key="1">
    <source>
        <dbReference type="ARBA" id="ARBA00007435"/>
    </source>
</evidence>
<feature type="domain" description="GIY-YIG" evidence="2">
    <location>
        <begin position="4"/>
        <end position="79"/>
    </location>
</feature>
<comment type="similarity">
    <text evidence="1">Belongs to the UPF0213 family.</text>
</comment>
<comment type="caution">
    <text evidence="3">The sequence shown here is derived from an EMBL/GenBank/DDBJ whole genome shotgun (WGS) entry which is preliminary data.</text>
</comment>
<gene>
    <name evidence="3" type="ORF">AC625_00125</name>
</gene>
<keyword evidence="3" id="KW-0540">Nuclease</keyword>
<dbReference type="PROSITE" id="PS50164">
    <property type="entry name" value="GIY_YIG"/>
    <property type="match status" value="1"/>
</dbReference>
<reference evidence="4" key="1">
    <citation type="submission" date="2015-07" db="EMBL/GenBank/DDBJ databases">
        <title>Genome sequencing project for genomic taxonomy and phylogenomics of Bacillus-like bacteria.</title>
        <authorList>
            <person name="Liu B."/>
            <person name="Wang J."/>
            <person name="Zhu Y."/>
            <person name="Liu G."/>
            <person name="Chen Q."/>
            <person name="Chen Z."/>
            <person name="Lan J."/>
            <person name="Che J."/>
            <person name="Ge C."/>
            <person name="Shi H."/>
            <person name="Pan Z."/>
            <person name="Liu X."/>
        </authorList>
    </citation>
    <scope>NUCLEOTIDE SEQUENCE [LARGE SCALE GENOMIC DNA]</scope>
    <source>
        <strain evidence="4">FJAT-27997</strain>
    </source>
</reference>
<dbReference type="PATRIC" id="fig|1679170.3.peg.26"/>
<proteinExistence type="inferred from homology"/>
<dbReference type="Proteomes" id="UP000037146">
    <property type="component" value="Unassembled WGS sequence"/>
</dbReference>
<dbReference type="RefSeq" id="WP_049679476.1">
    <property type="nucleotide sequence ID" value="NZ_LFZW01000001.1"/>
</dbReference>
<dbReference type="InterPro" id="IPR000305">
    <property type="entry name" value="GIY-YIG_endonuc"/>
</dbReference>
<dbReference type="OrthoDB" id="9807770at2"/>
<protein>
    <submittedName>
        <fullName evidence="3">Endonuclease</fullName>
    </submittedName>
</protein>